<dbReference type="STRING" id="196109.A0A136IQY9"/>
<dbReference type="Proteomes" id="UP000070501">
    <property type="component" value="Unassembled WGS sequence"/>
</dbReference>
<name>A0A136IQY9_9PEZI</name>
<dbReference type="OrthoDB" id="5620at2759"/>
<keyword evidence="1" id="KW-0539">Nucleus</keyword>
<evidence type="ECO:0000256" key="1">
    <source>
        <dbReference type="ARBA" id="ARBA00023242"/>
    </source>
</evidence>
<evidence type="ECO:0000313" key="2">
    <source>
        <dbReference type="EMBL" id="KXJ87342.1"/>
    </source>
</evidence>
<sequence length="219" mass="24080">MIVQPSPQHNNEAKHGSAYHDMACLAISDPGLLHATMLAACRHLSRQQSDGHSSSPGCRQQPGRDHYLALAMYYKVKCVETVIAAIAARHATANNDSSTDAAQLRPDHATLAKIMVLALDELWLGELAMAQYHVRGAVKLLELDGGLQTLRRGGFVASMVSNFLSNPVFAEKDVQDSSQWSHERPHSIVVENHSARDECMNPCETMSLRFFTSRLSTDT</sequence>
<gene>
    <name evidence="2" type="ORF">Micbo1qcDRAFT_23155</name>
</gene>
<reference evidence="3" key="1">
    <citation type="submission" date="2016-02" db="EMBL/GenBank/DDBJ databases">
        <title>Draft genome sequence of Microdochium bolleyi, a fungal endophyte of beachgrass.</title>
        <authorList>
            <consortium name="DOE Joint Genome Institute"/>
            <person name="David A.S."/>
            <person name="May G."/>
            <person name="Haridas S."/>
            <person name="Lim J."/>
            <person name="Wang M."/>
            <person name="Labutti K."/>
            <person name="Lipzen A."/>
            <person name="Barry K."/>
            <person name="Grigoriev I.V."/>
        </authorList>
    </citation>
    <scope>NUCLEOTIDE SEQUENCE [LARGE SCALE GENOMIC DNA]</scope>
    <source>
        <strain evidence="3">J235TASD1</strain>
    </source>
</reference>
<accession>A0A136IQY9</accession>
<dbReference type="Pfam" id="PF11951">
    <property type="entry name" value="Fungal_trans_2"/>
    <property type="match status" value="1"/>
</dbReference>
<evidence type="ECO:0000313" key="3">
    <source>
        <dbReference type="Proteomes" id="UP000070501"/>
    </source>
</evidence>
<dbReference type="InParanoid" id="A0A136IQY9"/>
<dbReference type="InterPro" id="IPR021858">
    <property type="entry name" value="Fun_TF"/>
</dbReference>
<dbReference type="EMBL" id="KQ964263">
    <property type="protein sequence ID" value="KXJ87342.1"/>
    <property type="molecule type" value="Genomic_DNA"/>
</dbReference>
<keyword evidence="3" id="KW-1185">Reference proteome</keyword>
<proteinExistence type="predicted"/>
<protein>
    <submittedName>
        <fullName evidence="2">Uncharacterized protein</fullName>
    </submittedName>
</protein>
<dbReference type="AlphaFoldDB" id="A0A136IQY9"/>
<organism evidence="2 3">
    <name type="scientific">Microdochium bolleyi</name>
    <dbReference type="NCBI Taxonomy" id="196109"/>
    <lineage>
        <taxon>Eukaryota</taxon>
        <taxon>Fungi</taxon>
        <taxon>Dikarya</taxon>
        <taxon>Ascomycota</taxon>
        <taxon>Pezizomycotina</taxon>
        <taxon>Sordariomycetes</taxon>
        <taxon>Xylariomycetidae</taxon>
        <taxon>Xylariales</taxon>
        <taxon>Microdochiaceae</taxon>
        <taxon>Microdochium</taxon>
    </lineage>
</organism>